<evidence type="ECO:0000313" key="8">
    <source>
        <dbReference type="EMBL" id="KAH3667353.1"/>
    </source>
</evidence>
<dbReference type="PANTHER" id="PTHR14978:SF0">
    <property type="entry name" value="BETA-CATENIN-LIKE PROTEIN 1"/>
    <property type="match status" value="1"/>
</dbReference>
<dbReference type="Pfam" id="PF08216">
    <property type="entry name" value="CTNNBL"/>
    <property type="match status" value="1"/>
</dbReference>
<dbReference type="OrthoDB" id="1898821at2759"/>
<protein>
    <recommendedName>
        <fullName evidence="7">Beta-catenin-like protein 1 N-terminal domain-containing protein</fullName>
    </recommendedName>
</protein>
<dbReference type="EMBL" id="JAEUBE010000183">
    <property type="protein sequence ID" value="KAH3667353.1"/>
    <property type="molecule type" value="Genomic_DNA"/>
</dbReference>
<evidence type="ECO:0000256" key="6">
    <source>
        <dbReference type="SAM" id="MobiDB-lite"/>
    </source>
</evidence>
<dbReference type="PANTHER" id="PTHR14978">
    <property type="entry name" value="BETA-CATENIN-LIKE PROTEIN 1 NUCLEAR ASSOCIATED PROTEIN"/>
    <property type="match status" value="1"/>
</dbReference>
<keyword evidence="4" id="KW-0175">Coiled coil</keyword>
<dbReference type="InterPro" id="IPR039678">
    <property type="entry name" value="CTNNBL1"/>
</dbReference>
<dbReference type="GO" id="GO:0005681">
    <property type="term" value="C:spliceosomal complex"/>
    <property type="evidence" value="ECO:0007669"/>
    <property type="project" value="TreeGrafter"/>
</dbReference>
<keyword evidence="2" id="KW-0597">Phosphoprotein</keyword>
<dbReference type="InterPro" id="IPR016024">
    <property type="entry name" value="ARM-type_fold"/>
</dbReference>
<dbReference type="SMART" id="SM01156">
    <property type="entry name" value="DUF1716"/>
    <property type="match status" value="1"/>
</dbReference>
<feature type="domain" description="Beta-catenin-like protein 1 N-terminal" evidence="7">
    <location>
        <begin position="25"/>
        <end position="143"/>
    </location>
</feature>
<comment type="caution">
    <text evidence="8">The sequence shown here is derived from an EMBL/GenBank/DDBJ whole genome shotgun (WGS) entry which is preliminary data.</text>
</comment>
<proteinExistence type="predicted"/>
<sequence length="518" mass="58188">MNVDRLFDQPDGSGREAGPVPKRARLSRDEQLLEFLEADRSVQPQKNVDYNSQWVKNSVTRLGRLVSQNLEMHDKHSRDPVKVMDSEYELYQGLKDWSEVALALTEASDWQQCYKELCGSPVFWQVVGLAASHPNIDVREQVLIILADLVEEDRDEGKKALVQVFVECKLADVLGSFLGQLDDLREEPELYEQYSTLCLGLAIALVEYQEIDFLHSQKLNTGVLGLVAGASAAKVDRVAQYCSEYVSELLVGRTEEEIRDFEATTDEDLVELLMVVWSKFRKTLVSGSEATEFLENCLLTLGYLGRFDSYRRRFVDNEGLDLAMLFIGSSVSKLHVSSGLKVAAAMIDQESASQLVQMGVLKPLMKSFSSKVSRSDSPTMYILRVVAQLYKYLPFGSDERIRLTNKLIHKEFAGLEKILALWRGLVADESDNDAVLETLASANLVLLWVLDEKLVAKKDIDQLTAKLQIDLNDLVQTVDIDIQATDQVDERELLVSLRDTLVAKMQLLPAPNMAEAGK</sequence>
<evidence type="ECO:0000256" key="2">
    <source>
        <dbReference type="ARBA" id="ARBA00022553"/>
    </source>
</evidence>
<comment type="subcellular location">
    <subcellularLocation>
        <location evidence="1">Nucleus</location>
    </subcellularLocation>
</comment>
<dbReference type="GeneID" id="70234969"/>
<reference evidence="8" key="1">
    <citation type="journal article" date="2021" name="Open Biol.">
        <title>Shared evolutionary footprints suggest mitochondrial oxidative damage underlies multiple complex I losses in fungi.</title>
        <authorList>
            <person name="Schikora-Tamarit M.A."/>
            <person name="Marcet-Houben M."/>
            <person name="Nosek J."/>
            <person name="Gabaldon T."/>
        </authorList>
    </citation>
    <scope>NUCLEOTIDE SEQUENCE</scope>
    <source>
        <strain evidence="8">CBS6075</strain>
    </source>
</reference>
<dbReference type="SUPFAM" id="SSF48371">
    <property type="entry name" value="ARM repeat"/>
    <property type="match status" value="1"/>
</dbReference>
<feature type="region of interest" description="Disordered" evidence="6">
    <location>
        <begin position="1"/>
        <end position="23"/>
    </location>
</feature>
<dbReference type="AlphaFoldDB" id="A0A9P8T5T7"/>
<evidence type="ECO:0000256" key="4">
    <source>
        <dbReference type="ARBA" id="ARBA00023054"/>
    </source>
</evidence>
<evidence type="ECO:0000259" key="7">
    <source>
        <dbReference type="SMART" id="SM01156"/>
    </source>
</evidence>
<evidence type="ECO:0000256" key="5">
    <source>
        <dbReference type="ARBA" id="ARBA00023242"/>
    </source>
</evidence>
<evidence type="ECO:0000256" key="3">
    <source>
        <dbReference type="ARBA" id="ARBA00022737"/>
    </source>
</evidence>
<evidence type="ECO:0000256" key="1">
    <source>
        <dbReference type="ARBA" id="ARBA00004123"/>
    </source>
</evidence>
<keyword evidence="3" id="KW-0677">Repeat</keyword>
<name>A0A9P8T5T7_9ASCO</name>
<organism evidence="8 9">
    <name type="scientific">Ogataea philodendri</name>
    <dbReference type="NCBI Taxonomy" id="1378263"/>
    <lineage>
        <taxon>Eukaryota</taxon>
        <taxon>Fungi</taxon>
        <taxon>Dikarya</taxon>
        <taxon>Ascomycota</taxon>
        <taxon>Saccharomycotina</taxon>
        <taxon>Pichiomycetes</taxon>
        <taxon>Pichiales</taxon>
        <taxon>Pichiaceae</taxon>
        <taxon>Ogataea</taxon>
    </lineage>
</organism>
<dbReference type="InterPro" id="IPR011989">
    <property type="entry name" value="ARM-like"/>
</dbReference>
<dbReference type="Proteomes" id="UP000769157">
    <property type="component" value="Unassembled WGS sequence"/>
</dbReference>
<reference evidence="8" key="2">
    <citation type="submission" date="2021-01" db="EMBL/GenBank/DDBJ databases">
        <authorList>
            <person name="Schikora-Tamarit M.A."/>
        </authorList>
    </citation>
    <scope>NUCLEOTIDE SEQUENCE</scope>
    <source>
        <strain evidence="8">CBS6075</strain>
    </source>
</reference>
<dbReference type="InterPro" id="IPR013180">
    <property type="entry name" value="CTNNBL1_N"/>
</dbReference>
<accession>A0A9P8T5T7</accession>
<evidence type="ECO:0000313" key="9">
    <source>
        <dbReference type="Proteomes" id="UP000769157"/>
    </source>
</evidence>
<gene>
    <name evidence="8" type="ORF">OGAPHI_003002</name>
</gene>
<dbReference type="RefSeq" id="XP_046062165.1">
    <property type="nucleotide sequence ID" value="XM_046203934.1"/>
</dbReference>
<dbReference type="Gene3D" id="1.25.10.10">
    <property type="entry name" value="Leucine-rich Repeat Variant"/>
    <property type="match status" value="1"/>
</dbReference>
<keyword evidence="9" id="KW-1185">Reference proteome</keyword>
<keyword evidence="5" id="KW-0539">Nucleus</keyword>